<reference evidence="8" key="1">
    <citation type="journal article" date="2014" name="BMC Genomics">
        <title>Genome characteristics reveal the impact of lichenization on lichen-forming fungus Endocarpon pusillum Hedwig (Verrucariales, Ascomycota).</title>
        <authorList>
            <person name="Wang Y.-Y."/>
            <person name="Liu B."/>
            <person name="Zhang X.-Y."/>
            <person name="Zhou Q.-M."/>
            <person name="Zhang T."/>
            <person name="Li H."/>
            <person name="Yu Y.-F."/>
            <person name="Zhang X.-L."/>
            <person name="Hao X.-Y."/>
            <person name="Wang M."/>
            <person name="Wang L."/>
            <person name="Wei J.-C."/>
        </authorList>
    </citation>
    <scope>NUCLEOTIDE SEQUENCE [LARGE SCALE GENOMIC DNA]</scope>
    <source>
        <strain evidence="8">Z07020 / HMAS-L-300199</strain>
    </source>
</reference>
<dbReference type="GO" id="GO:0050660">
    <property type="term" value="F:flavin adenine dinucleotide binding"/>
    <property type="evidence" value="ECO:0007669"/>
    <property type="project" value="InterPro"/>
</dbReference>
<name>U1G8U0_ENDPU</name>
<dbReference type="PANTHER" id="PTHR11552">
    <property type="entry name" value="GLUCOSE-METHANOL-CHOLINE GMC OXIDOREDUCTASE"/>
    <property type="match status" value="1"/>
</dbReference>
<dbReference type="GO" id="GO:0044550">
    <property type="term" value="P:secondary metabolite biosynthetic process"/>
    <property type="evidence" value="ECO:0007669"/>
    <property type="project" value="TreeGrafter"/>
</dbReference>
<dbReference type="Pfam" id="PF00732">
    <property type="entry name" value="GMC_oxred_N"/>
    <property type="match status" value="1"/>
</dbReference>
<keyword evidence="2" id="KW-0325">Glycoprotein</keyword>
<dbReference type="PANTHER" id="PTHR11552:SF138">
    <property type="entry name" value="DEHYDROGENASE PKFF-RELATED"/>
    <property type="match status" value="1"/>
</dbReference>
<sequence length="624" mass="67408">MGLIAAVISALLAYITVTTSAPTRNFERTAHNVQLVSSFGIPGRNYTFDYLVIGGGQAGLTIAARLAANSSLQIGVVEAGTFSELTNGNLSQVPATAAVYVAKDVNDWQPGIDWGFITAPQQGVLNASVHYPRGKCLGGNSERNYMIYHIGSAGSYQMWADQVGDDSYRFENFLPYFQKSQKFTPPDQSRRPANATPRYDPSVLGRDGPLSVIYPNYAGAFGTWIERGFAAVGIRPIDGFQSGKLIGSGHPLTTINYDRNVRESSETAFLEPELGEQDPNLIVFPSTMAKRIIFDSDRKATGVEVDTGGLKYVLNAGREVIVSAGSFQSPQLLMVSGVGPAETLNEHGIDVISDLPGVGQNMEDHILFGTTYRVNLVTGSAMANPQYASEAIQQFRQGFGPLTSIGADMFGWEKLPRNTSNFSANALTDLATFAEDWPEVEYLTPGGYVGNSTVLGEGFPKDAYNYAGVAAGMVAPLSRGTVSIISNDTSDLPIINPNWLSHPTDRAVAIASFKRTREIWESEVMREITIGEEYFPGRALVSTDEEILRYIQTSFDTIFHAACTCKMGRTGDPNAVVDTKARVFGVQGLRVVDASAMPLLPPGHPMATIYALAEKIADDILNGR</sequence>
<protein>
    <recommendedName>
        <fullName evidence="6">Glucose-methanol-choline oxidoreductase N-terminal domain-containing protein</fullName>
    </recommendedName>
</protein>
<dbReference type="OMA" id="DYSECVM"/>
<feature type="active site" description="Proton donor" evidence="3">
    <location>
        <position position="560"/>
    </location>
</feature>
<evidence type="ECO:0000256" key="2">
    <source>
        <dbReference type="ARBA" id="ARBA00023180"/>
    </source>
</evidence>
<feature type="signal peptide" evidence="5">
    <location>
        <begin position="1"/>
        <end position="20"/>
    </location>
</feature>
<comment type="similarity">
    <text evidence="1">Belongs to the GMC oxidoreductase family.</text>
</comment>
<feature type="active site" description="Proton acceptor" evidence="3">
    <location>
        <position position="604"/>
    </location>
</feature>
<evidence type="ECO:0000256" key="4">
    <source>
        <dbReference type="SAM" id="MobiDB-lite"/>
    </source>
</evidence>
<evidence type="ECO:0000313" key="7">
    <source>
        <dbReference type="EMBL" id="ERF68101.1"/>
    </source>
</evidence>
<dbReference type="InterPro" id="IPR000172">
    <property type="entry name" value="GMC_OxRdtase_N"/>
</dbReference>
<dbReference type="SUPFAM" id="SSF54373">
    <property type="entry name" value="FAD-linked reductases, C-terminal domain"/>
    <property type="match status" value="1"/>
</dbReference>
<evidence type="ECO:0000256" key="5">
    <source>
        <dbReference type="SAM" id="SignalP"/>
    </source>
</evidence>
<dbReference type="PROSITE" id="PS00624">
    <property type="entry name" value="GMC_OXRED_2"/>
    <property type="match status" value="1"/>
</dbReference>
<dbReference type="InterPro" id="IPR036188">
    <property type="entry name" value="FAD/NAD-bd_sf"/>
</dbReference>
<evidence type="ECO:0000256" key="1">
    <source>
        <dbReference type="ARBA" id="ARBA00010790"/>
    </source>
</evidence>
<dbReference type="HOGENOM" id="CLU_002865_6_3_1"/>
<dbReference type="Pfam" id="PF05199">
    <property type="entry name" value="GMC_oxred_C"/>
    <property type="match status" value="1"/>
</dbReference>
<evidence type="ECO:0000256" key="3">
    <source>
        <dbReference type="PIRSR" id="PIRSR000137-1"/>
    </source>
</evidence>
<organism evidence="7 8">
    <name type="scientific">Endocarpon pusillum (strain Z07020 / HMAS-L-300199)</name>
    <name type="common">Lichen-forming fungus</name>
    <dbReference type="NCBI Taxonomy" id="1263415"/>
    <lineage>
        <taxon>Eukaryota</taxon>
        <taxon>Fungi</taxon>
        <taxon>Dikarya</taxon>
        <taxon>Ascomycota</taxon>
        <taxon>Pezizomycotina</taxon>
        <taxon>Eurotiomycetes</taxon>
        <taxon>Chaetothyriomycetidae</taxon>
        <taxon>Verrucariales</taxon>
        <taxon>Verrucariaceae</taxon>
        <taxon>Endocarpon</taxon>
    </lineage>
</organism>
<accession>U1G8U0</accession>
<evidence type="ECO:0000259" key="6">
    <source>
        <dbReference type="PROSITE" id="PS00624"/>
    </source>
</evidence>
<dbReference type="OrthoDB" id="269227at2759"/>
<dbReference type="RefSeq" id="XP_007806239.1">
    <property type="nucleotide sequence ID" value="XM_007808048.1"/>
</dbReference>
<dbReference type="Proteomes" id="UP000019373">
    <property type="component" value="Unassembled WGS sequence"/>
</dbReference>
<dbReference type="InterPro" id="IPR007867">
    <property type="entry name" value="GMC_OxRtase_C"/>
</dbReference>
<dbReference type="AlphaFoldDB" id="U1G8U0"/>
<feature type="chain" id="PRO_5004609974" description="Glucose-methanol-choline oxidoreductase N-terminal domain-containing protein" evidence="5">
    <location>
        <begin position="21"/>
        <end position="624"/>
    </location>
</feature>
<gene>
    <name evidence="7" type="ORF">EPUS_06912</name>
</gene>
<feature type="region of interest" description="Disordered" evidence="4">
    <location>
        <begin position="180"/>
        <end position="202"/>
    </location>
</feature>
<dbReference type="SUPFAM" id="SSF51905">
    <property type="entry name" value="FAD/NAD(P)-binding domain"/>
    <property type="match status" value="1"/>
</dbReference>
<dbReference type="EMBL" id="KE721541">
    <property type="protein sequence ID" value="ERF68101.1"/>
    <property type="molecule type" value="Genomic_DNA"/>
</dbReference>
<dbReference type="InterPro" id="IPR012132">
    <property type="entry name" value="GMC_OxRdtase"/>
</dbReference>
<dbReference type="GO" id="GO:0016614">
    <property type="term" value="F:oxidoreductase activity, acting on CH-OH group of donors"/>
    <property type="evidence" value="ECO:0007669"/>
    <property type="project" value="InterPro"/>
</dbReference>
<dbReference type="GeneID" id="19241801"/>
<keyword evidence="5" id="KW-0732">Signal</keyword>
<dbReference type="eggNOG" id="KOG1238">
    <property type="taxonomic scope" value="Eukaryota"/>
</dbReference>
<dbReference type="Gene3D" id="3.50.50.60">
    <property type="entry name" value="FAD/NAD(P)-binding domain"/>
    <property type="match status" value="1"/>
</dbReference>
<dbReference type="Gene3D" id="3.30.560.10">
    <property type="entry name" value="Glucose Oxidase, domain 3"/>
    <property type="match status" value="1"/>
</dbReference>
<dbReference type="PIRSF" id="PIRSF000137">
    <property type="entry name" value="Alcohol_oxidase"/>
    <property type="match status" value="1"/>
</dbReference>
<keyword evidence="8" id="KW-1185">Reference proteome</keyword>
<proteinExistence type="inferred from homology"/>
<feature type="domain" description="Glucose-methanol-choline oxidoreductase N-terminal" evidence="6">
    <location>
        <begin position="325"/>
        <end position="339"/>
    </location>
</feature>
<evidence type="ECO:0000313" key="8">
    <source>
        <dbReference type="Proteomes" id="UP000019373"/>
    </source>
</evidence>